<dbReference type="AlphaFoldDB" id="A0AAD1VN94"/>
<dbReference type="InterPro" id="IPR017981">
    <property type="entry name" value="GPCR_2-like_7TM"/>
</dbReference>
<evidence type="ECO:0000256" key="5">
    <source>
        <dbReference type="SAM" id="Phobius"/>
    </source>
</evidence>
<protein>
    <submittedName>
        <fullName evidence="7">Glucagon-like peptide 1 receptor</fullName>
    </submittedName>
</protein>
<keyword evidence="4 5" id="KW-0472">Membrane</keyword>
<evidence type="ECO:0000313" key="7">
    <source>
        <dbReference type="EMBL" id="CAH2224207.1"/>
    </source>
</evidence>
<reference evidence="7" key="1">
    <citation type="submission" date="2022-03" db="EMBL/GenBank/DDBJ databases">
        <authorList>
            <person name="Alioto T."/>
            <person name="Alioto T."/>
            <person name="Gomez Garrido J."/>
        </authorList>
    </citation>
    <scope>NUCLEOTIDE SEQUENCE</scope>
</reference>
<feature type="transmembrane region" description="Helical" evidence="5">
    <location>
        <begin position="20"/>
        <end position="39"/>
    </location>
</feature>
<keyword evidence="3 5" id="KW-1133">Transmembrane helix</keyword>
<accession>A0AAD1VN94</accession>
<dbReference type="PANTHER" id="PTHR45620">
    <property type="entry name" value="PDF RECEPTOR-LIKE PROTEIN-RELATED"/>
    <property type="match status" value="1"/>
</dbReference>
<dbReference type="Gene3D" id="1.20.1070.10">
    <property type="entry name" value="Rhodopsin 7-helix transmembrane proteins"/>
    <property type="match status" value="1"/>
</dbReference>
<name>A0AAD1VN94_PELCU</name>
<dbReference type="Proteomes" id="UP001295444">
    <property type="component" value="Chromosome 01"/>
</dbReference>
<dbReference type="GO" id="GO:0007189">
    <property type="term" value="P:adenylate cyclase-activating G protein-coupled receptor signaling pathway"/>
    <property type="evidence" value="ECO:0007669"/>
    <property type="project" value="TreeGrafter"/>
</dbReference>
<evidence type="ECO:0000256" key="3">
    <source>
        <dbReference type="ARBA" id="ARBA00022989"/>
    </source>
</evidence>
<dbReference type="PANTHER" id="PTHR45620:SF25">
    <property type="entry name" value="GLUCAGON-LIKE PEPTIDE 1 RECEPTOR"/>
    <property type="match status" value="1"/>
</dbReference>
<dbReference type="GO" id="GO:0007166">
    <property type="term" value="P:cell surface receptor signaling pathway"/>
    <property type="evidence" value="ECO:0007669"/>
    <property type="project" value="InterPro"/>
</dbReference>
<keyword evidence="7" id="KW-0675">Receptor</keyword>
<dbReference type="FunFam" id="1.20.1070.10:FF:001305">
    <property type="entry name" value="Uncharacterized protein"/>
    <property type="match status" value="1"/>
</dbReference>
<dbReference type="GO" id="GO:0044508">
    <property type="term" value="F:glucagon-like peptide 1 receptor activity"/>
    <property type="evidence" value="ECO:0007669"/>
    <property type="project" value="TreeGrafter"/>
</dbReference>
<comment type="subcellular location">
    <subcellularLocation>
        <location evidence="1">Membrane</location>
        <topology evidence="1">Multi-pass membrane protein</topology>
    </subcellularLocation>
</comment>
<proteinExistence type="predicted"/>
<dbReference type="PROSITE" id="PS50261">
    <property type="entry name" value="G_PROTEIN_RECEP_F2_4"/>
    <property type="match status" value="1"/>
</dbReference>
<feature type="domain" description="G-protein coupled receptors family 2 profile 2" evidence="6">
    <location>
        <begin position="1"/>
        <end position="55"/>
    </location>
</feature>
<sequence>ESLSCRLVFVMMQYCVAANYYWLLVEGIYLHTLLVVSVFSEQRLFRFYLCIGWGE</sequence>
<dbReference type="PRINTS" id="PR00249">
    <property type="entry name" value="GPCRSECRETIN"/>
</dbReference>
<feature type="non-terminal residue" evidence="7">
    <location>
        <position position="1"/>
    </location>
</feature>
<evidence type="ECO:0000256" key="1">
    <source>
        <dbReference type="ARBA" id="ARBA00004141"/>
    </source>
</evidence>
<organism evidence="7 8">
    <name type="scientific">Pelobates cultripes</name>
    <name type="common">Western spadefoot toad</name>
    <dbReference type="NCBI Taxonomy" id="61616"/>
    <lineage>
        <taxon>Eukaryota</taxon>
        <taxon>Metazoa</taxon>
        <taxon>Chordata</taxon>
        <taxon>Craniata</taxon>
        <taxon>Vertebrata</taxon>
        <taxon>Euteleostomi</taxon>
        <taxon>Amphibia</taxon>
        <taxon>Batrachia</taxon>
        <taxon>Anura</taxon>
        <taxon>Pelobatoidea</taxon>
        <taxon>Pelobatidae</taxon>
        <taxon>Pelobates</taxon>
    </lineage>
</organism>
<dbReference type="GO" id="GO:0004967">
    <property type="term" value="F:glucagon receptor activity"/>
    <property type="evidence" value="ECO:0007669"/>
    <property type="project" value="TreeGrafter"/>
</dbReference>
<dbReference type="GO" id="GO:0017046">
    <property type="term" value="F:peptide hormone binding"/>
    <property type="evidence" value="ECO:0007669"/>
    <property type="project" value="TreeGrafter"/>
</dbReference>
<dbReference type="InterPro" id="IPR050332">
    <property type="entry name" value="GPCR_2"/>
</dbReference>
<evidence type="ECO:0000256" key="4">
    <source>
        <dbReference type="ARBA" id="ARBA00023136"/>
    </source>
</evidence>
<gene>
    <name evidence="7" type="ORF">PECUL_23A024522</name>
</gene>
<keyword evidence="2 5" id="KW-0812">Transmembrane</keyword>
<dbReference type="InterPro" id="IPR000832">
    <property type="entry name" value="GPCR_2_secretin-like"/>
</dbReference>
<evidence type="ECO:0000313" key="8">
    <source>
        <dbReference type="Proteomes" id="UP001295444"/>
    </source>
</evidence>
<keyword evidence="8" id="KW-1185">Reference proteome</keyword>
<evidence type="ECO:0000259" key="6">
    <source>
        <dbReference type="PROSITE" id="PS50261"/>
    </source>
</evidence>
<evidence type="ECO:0000256" key="2">
    <source>
        <dbReference type="ARBA" id="ARBA00022692"/>
    </source>
</evidence>
<dbReference type="Pfam" id="PF00002">
    <property type="entry name" value="7tm_2"/>
    <property type="match status" value="1"/>
</dbReference>
<dbReference type="GO" id="GO:0005886">
    <property type="term" value="C:plasma membrane"/>
    <property type="evidence" value="ECO:0007669"/>
    <property type="project" value="TreeGrafter"/>
</dbReference>
<dbReference type="GO" id="GO:0045777">
    <property type="term" value="P:positive regulation of blood pressure"/>
    <property type="evidence" value="ECO:0007669"/>
    <property type="project" value="TreeGrafter"/>
</dbReference>
<dbReference type="EMBL" id="OW240912">
    <property type="protein sequence ID" value="CAH2224207.1"/>
    <property type="molecule type" value="Genomic_DNA"/>
</dbReference>